<gene>
    <name evidence="1" type="ORF">CB5_LOCUS26768</name>
</gene>
<proteinExistence type="predicted"/>
<dbReference type="EMBL" id="LR862137">
    <property type="protein sequence ID" value="CAD1843557.1"/>
    <property type="molecule type" value="Genomic_DNA"/>
</dbReference>
<name>A0A6V7QKW1_ANACO</name>
<evidence type="ECO:0000313" key="1">
    <source>
        <dbReference type="EMBL" id="CAD1843557.1"/>
    </source>
</evidence>
<protein>
    <submittedName>
        <fullName evidence="1">Uncharacterized protein</fullName>
    </submittedName>
</protein>
<organism evidence="1">
    <name type="scientific">Ananas comosus var. bracteatus</name>
    <name type="common">red pineapple</name>
    <dbReference type="NCBI Taxonomy" id="296719"/>
    <lineage>
        <taxon>Eukaryota</taxon>
        <taxon>Viridiplantae</taxon>
        <taxon>Streptophyta</taxon>
        <taxon>Embryophyta</taxon>
        <taxon>Tracheophyta</taxon>
        <taxon>Spermatophyta</taxon>
        <taxon>Magnoliopsida</taxon>
        <taxon>Liliopsida</taxon>
        <taxon>Poales</taxon>
        <taxon>Bromeliaceae</taxon>
        <taxon>Bromelioideae</taxon>
        <taxon>Ananas</taxon>
    </lineage>
</organism>
<reference evidence="1" key="1">
    <citation type="submission" date="2020-07" db="EMBL/GenBank/DDBJ databases">
        <authorList>
            <person name="Lin J."/>
        </authorList>
    </citation>
    <scope>NUCLEOTIDE SEQUENCE</scope>
</reference>
<dbReference type="AlphaFoldDB" id="A0A6V7QKW1"/>
<sequence length="110" mass="12139">MVFHAMTKATLISSFLLTIERSYVHGRLIFLTFVAEAEKEEALQRIQEADSAANKAVETAIQLRQRAQTLMANANLAVYKSIMALHIAESLQLSQSPDLSSCLLESEGDV</sequence>
<accession>A0A6V7QKW1</accession>